<evidence type="ECO:0000259" key="3">
    <source>
        <dbReference type="Pfam" id="PF01557"/>
    </source>
</evidence>
<organism evidence="4 5">
    <name type="scientific">Cypionkella aquatica</name>
    <dbReference type="NCBI Taxonomy" id="1756042"/>
    <lineage>
        <taxon>Bacteria</taxon>
        <taxon>Pseudomonadati</taxon>
        <taxon>Pseudomonadota</taxon>
        <taxon>Alphaproteobacteria</taxon>
        <taxon>Rhodobacterales</taxon>
        <taxon>Paracoccaceae</taxon>
        <taxon>Cypionkella</taxon>
    </lineage>
</organism>
<keyword evidence="5" id="KW-1185">Reference proteome</keyword>
<protein>
    <submittedName>
        <fullName evidence="4">2-hydroxyhepta-2,4-diene-1,7-dioate isomerase</fullName>
    </submittedName>
</protein>
<dbReference type="GO" id="GO:0046872">
    <property type="term" value="F:metal ion binding"/>
    <property type="evidence" value="ECO:0007669"/>
    <property type="project" value="UniProtKB-KW"/>
</dbReference>
<evidence type="ECO:0000256" key="1">
    <source>
        <dbReference type="ARBA" id="ARBA00010211"/>
    </source>
</evidence>
<dbReference type="Pfam" id="PF01557">
    <property type="entry name" value="FAA_hydrolase"/>
    <property type="match status" value="1"/>
</dbReference>
<dbReference type="GO" id="GO:0044281">
    <property type="term" value="P:small molecule metabolic process"/>
    <property type="evidence" value="ECO:0007669"/>
    <property type="project" value="UniProtKB-ARBA"/>
</dbReference>
<keyword evidence="2" id="KW-0479">Metal-binding</keyword>
<sequence length="279" mass="29721">MKLLRHGPAGAEKPGILHEDGTVRDLSAIVSDIGGDVLSDAGLAKIRAADPARLPIVTGARLGPCVAGTGKFICIGLNYSDHAAETGATVPPEPIIFMKATSAIVGPNDPIIIPRTSEKTDWEVELAVIIGKKAKYVTEADAMDYVAGYAVTNDVSERAFQTERSGQWTKGKSCDNFGQIGPWLVTRDEVADPQDLPMWLTVNGKKMQDGSTRTMVYGVKYLVSYLSQFMTLHPGDVISTGTPPGVGLGMKPPQYLKAGDVVELGIEGLGQQRQDVIAD</sequence>
<evidence type="ECO:0000256" key="2">
    <source>
        <dbReference type="ARBA" id="ARBA00022723"/>
    </source>
</evidence>
<dbReference type="FunFam" id="3.90.850.10:FF:000012">
    <property type="entry name" value="Putative 2-hydroxyhepta-2,4-diene-1,7-dioate isomerase"/>
    <property type="match status" value="1"/>
</dbReference>
<dbReference type="EMBL" id="BSPP01000007">
    <property type="protein sequence ID" value="GLS87088.1"/>
    <property type="molecule type" value="Genomic_DNA"/>
</dbReference>
<gene>
    <name evidence="4" type="ORF">GCM10010873_20620</name>
</gene>
<evidence type="ECO:0000313" key="4">
    <source>
        <dbReference type="EMBL" id="GLS87088.1"/>
    </source>
</evidence>
<dbReference type="AlphaFoldDB" id="A0AA37TTF3"/>
<dbReference type="PANTHER" id="PTHR42796">
    <property type="entry name" value="FUMARYLACETOACETATE HYDROLASE DOMAIN-CONTAINING PROTEIN 2A-RELATED"/>
    <property type="match status" value="1"/>
</dbReference>
<evidence type="ECO:0000313" key="5">
    <source>
        <dbReference type="Proteomes" id="UP001157355"/>
    </source>
</evidence>
<name>A0AA37TTF3_9RHOB</name>
<accession>A0AA37TTF3</accession>
<dbReference type="GO" id="GO:0016853">
    <property type="term" value="F:isomerase activity"/>
    <property type="evidence" value="ECO:0007669"/>
    <property type="project" value="UniProtKB-KW"/>
</dbReference>
<dbReference type="PANTHER" id="PTHR42796:SF4">
    <property type="entry name" value="FUMARYLACETOACETATE HYDROLASE DOMAIN-CONTAINING PROTEIN 2A"/>
    <property type="match status" value="1"/>
</dbReference>
<dbReference type="Proteomes" id="UP001157355">
    <property type="component" value="Unassembled WGS sequence"/>
</dbReference>
<dbReference type="InterPro" id="IPR051121">
    <property type="entry name" value="FAH"/>
</dbReference>
<dbReference type="RefSeq" id="WP_284325269.1">
    <property type="nucleotide sequence ID" value="NZ_BSPP01000007.1"/>
</dbReference>
<dbReference type="SUPFAM" id="SSF56529">
    <property type="entry name" value="FAH"/>
    <property type="match status" value="1"/>
</dbReference>
<dbReference type="InterPro" id="IPR036663">
    <property type="entry name" value="Fumarylacetoacetase_C_sf"/>
</dbReference>
<reference evidence="4 5" key="1">
    <citation type="journal article" date="2014" name="Int. J. Syst. Evol. Microbiol.">
        <title>Complete genome sequence of Corynebacterium casei LMG S-19264T (=DSM 44701T), isolated from a smear-ripened cheese.</title>
        <authorList>
            <consortium name="US DOE Joint Genome Institute (JGI-PGF)"/>
            <person name="Walter F."/>
            <person name="Albersmeier A."/>
            <person name="Kalinowski J."/>
            <person name="Ruckert C."/>
        </authorList>
    </citation>
    <scope>NUCLEOTIDE SEQUENCE [LARGE SCALE GENOMIC DNA]</scope>
    <source>
        <strain evidence="4 5">NBRC 111766</strain>
    </source>
</reference>
<comment type="similarity">
    <text evidence="1">Belongs to the FAH family.</text>
</comment>
<feature type="domain" description="Fumarylacetoacetase-like C-terminal" evidence="3">
    <location>
        <begin position="71"/>
        <end position="276"/>
    </location>
</feature>
<proteinExistence type="inferred from homology"/>
<dbReference type="InterPro" id="IPR011234">
    <property type="entry name" value="Fumarylacetoacetase-like_C"/>
</dbReference>
<comment type="caution">
    <text evidence="4">The sequence shown here is derived from an EMBL/GenBank/DDBJ whole genome shotgun (WGS) entry which is preliminary data.</text>
</comment>
<keyword evidence="4" id="KW-0413">Isomerase</keyword>
<dbReference type="Gene3D" id="3.90.850.10">
    <property type="entry name" value="Fumarylacetoacetase-like, C-terminal domain"/>
    <property type="match status" value="1"/>
</dbReference>